<feature type="transmembrane region" description="Helical" evidence="1">
    <location>
        <begin position="449"/>
        <end position="469"/>
    </location>
</feature>
<dbReference type="PANTHER" id="PTHR36851:SF1">
    <property type="entry name" value="GLYCO_TRANS_2-LIKE DOMAIN-CONTAINING PROTEIN"/>
    <property type="match status" value="1"/>
</dbReference>
<feature type="transmembrane region" description="Helical" evidence="1">
    <location>
        <begin position="12"/>
        <end position="32"/>
    </location>
</feature>
<accession>A0A1F6MB01</accession>
<dbReference type="PANTHER" id="PTHR36851">
    <property type="entry name" value="UNNAMED PRODUCT"/>
    <property type="match status" value="1"/>
</dbReference>
<evidence type="ECO:0000259" key="2">
    <source>
        <dbReference type="Pfam" id="PF13632"/>
    </source>
</evidence>
<evidence type="ECO:0000256" key="1">
    <source>
        <dbReference type="SAM" id="Phobius"/>
    </source>
</evidence>
<dbReference type="Proteomes" id="UP000176413">
    <property type="component" value="Unassembled WGS sequence"/>
</dbReference>
<dbReference type="Pfam" id="PF13632">
    <property type="entry name" value="Glyco_trans_2_3"/>
    <property type="match status" value="1"/>
</dbReference>
<dbReference type="EMBL" id="MFQA01000028">
    <property type="protein sequence ID" value="OGH68842.1"/>
    <property type="molecule type" value="Genomic_DNA"/>
</dbReference>
<keyword evidence="1" id="KW-0812">Transmembrane</keyword>
<proteinExistence type="predicted"/>
<feature type="transmembrane region" description="Helical" evidence="1">
    <location>
        <begin position="38"/>
        <end position="61"/>
    </location>
</feature>
<dbReference type="InterPro" id="IPR001173">
    <property type="entry name" value="Glyco_trans_2-like"/>
</dbReference>
<organism evidence="3 4">
    <name type="scientific">Candidatus Magasanikbacteria bacterium RIFCSPHIGHO2_02_FULL_45_10</name>
    <dbReference type="NCBI Taxonomy" id="1798679"/>
    <lineage>
        <taxon>Bacteria</taxon>
        <taxon>Candidatus Magasanikiibacteriota</taxon>
    </lineage>
</organism>
<evidence type="ECO:0000313" key="4">
    <source>
        <dbReference type="Proteomes" id="UP000176413"/>
    </source>
</evidence>
<dbReference type="Gene3D" id="3.90.550.10">
    <property type="entry name" value="Spore Coat Polysaccharide Biosynthesis Protein SpsA, Chain A"/>
    <property type="match status" value="1"/>
</dbReference>
<keyword evidence="1" id="KW-1133">Transmembrane helix</keyword>
<gene>
    <name evidence="3" type="ORF">A3D53_00145</name>
</gene>
<feature type="transmembrane region" description="Helical" evidence="1">
    <location>
        <begin position="417"/>
        <end position="437"/>
    </location>
</feature>
<protein>
    <recommendedName>
        <fullName evidence="2">Glycosyltransferase 2-like domain-containing protein</fullName>
    </recommendedName>
</protein>
<sequence>MLTDYQRYRLYEIAPGISIWATLLGGVALSFIDPLLMIYLIIIFDVYWVLRVLYFSFYVVLSWNRFRKAIKRDWFQKLVATFPDWEKRINVVFLPLYNEEWSVIRTTLEALRLSSYPAAKLYVVFSGESRKKEHWEKIQKLVREAYNSVFADILYYTHPDGLPGEVPGKGSNINFAEWEFKKYADQKNWRYEDIIISVFDVDTVVHPEYFAHLSYMYASHPRPERSSFQPITLYNNNVWDSPAVLRIMAFGTSFWMLFSLARLDHLVTFSSHSMSFKAVIDSGGHPKDIVSEDSRIFFQCWLHYDGDYEVTPLYIPVSMDTVVDDSTIKSLKNLYLQQRRWAWGTQNIPYLLWNFSKHPALPRWKKALTLFTEWEGKWSWASVAIIITLLGRLPLWVANAEVRQSALFFNTPQALEWLMILAMGGLIVSTIMSMLLLPPRPERHSRHKYIFMVAQWVLVPVSLFFFSALPCIDAVTHLMFGRYLGFNVSTKKRQV</sequence>
<name>A0A1F6MB01_9BACT</name>
<evidence type="ECO:0000313" key="3">
    <source>
        <dbReference type="EMBL" id="OGH68842.1"/>
    </source>
</evidence>
<dbReference type="InterPro" id="IPR029044">
    <property type="entry name" value="Nucleotide-diphossugar_trans"/>
</dbReference>
<reference evidence="3 4" key="1">
    <citation type="journal article" date="2016" name="Nat. Commun.">
        <title>Thousands of microbial genomes shed light on interconnected biogeochemical processes in an aquifer system.</title>
        <authorList>
            <person name="Anantharaman K."/>
            <person name="Brown C.T."/>
            <person name="Hug L.A."/>
            <person name="Sharon I."/>
            <person name="Castelle C.J."/>
            <person name="Probst A.J."/>
            <person name="Thomas B.C."/>
            <person name="Singh A."/>
            <person name="Wilkins M.J."/>
            <person name="Karaoz U."/>
            <person name="Brodie E.L."/>
            <person name="Williams K.H."/>
            <person name="Hubbard S.S."/>
            <person name="Banfield J.F."/>
        </authorList>
    </citation>
    <scope>NUCLEOTIDE SEQUENCE [LARGE SCALE GENOMIC DNA]</scope>
</reference>
<keyword evidence="1" id="KW-0472">Membrane</keyword>
<feature type="domain" description="Glycosyltransferase 2-like" evidence="2">
    <location>
        <begin position="195"/>
        <end position="397"/>
    </location>
</feature>
<dbReference type="AlphaFoldDB" id="A0A1F6MB01"/>
<comment type="caution">
    <text evidence="3">The sequence shown here is derived from an EMBL/GenBank/DDBJ whole genome shotgun (WGS) entry which is preliminary data.</text>
</comment>
<feature type="transmembrane region" description="Helical" evidence="1">
    <location>
        <begin position="378"/>
        <end position="397"/>
    </location>
</feature>
<dbReference type="SUPFAM" id="SSF53448">
    <property type="entry name" value="Nucleotide-diphospho-sugar transferases"/>
    <property type="match status" value="1"/>
</dbReference>